<sequence length="81" mass="9437">MKFEKVNNNRYLLDARGYACPYPQVFTLKAIKELKEGSIMEVLVDNPASCDNVPAAVRKLGHEVLEVRQESNYWRIIIRKR</sequence>
<dbReference type="PANTHER" id="PTHR33279:SF18">
    <property type="entry name" value="SULFUR CARRIER PROTEIN MJ0990-RELATED"/>
    <property type="match status" value="1"/>
</dbReference>
<dbReference type="STRING" id="572478.Vdis_1240"/>
<gene>
    <name evidence="2" type="ordered locus">Vdis_1240</name>
</gene>
<evidence type="ECO:0000313" key="2">
    <source>
        <dbReference type="EMBL" id="ADN50626.1"/>
    </source>
</evidence>
<dbReference type="Proteomes" id="UP000006681">
    <property type="component" value="Chromosome"/>
</dbReference>
<accession>E1QRC9</accession>
<dbReference type="SUPFAM" id="SSF64307">
    <property type="entry name" value="SirA-like"/>
    <property type="match status" value="1"/>
</dbReference>
<dbReference type="OrthoDB" id="45650at2157"/>
<dbReference type="HOGENOM" id="CLU_165255_0_0_2"/>
<proteinExistence type="predicted"/>
<dbReference type="InterPro" id="IPR036868">
    <property type="entry name" value="TusA-like_sf"/>
</dbReference>
<dbReference type="EMBL" id="CP002100">
    <property type="protein sequence ID" value="ADN50626.1"/>
    <property type="molecule type" value="Genomic_DNA"/>
</dbReference>
<dbReference type="InterPro" id="IPR001455">
    <property type="entry name" value="TusA-like"/>
</dbReference>
<keyword evidence="3" id="KW-1185">Reference proteome</keyword>
<reference evidence="3" key="2">
    <citation type="journal article" date="2010" name="Stand. Genomic Sci.">
        <title>Complete genome sequence of Vulcanisaeta distributa type strain (IC-017T).</title>
        <authorList>
            <person name="Mavromatis K."/>
            <person name="Sikorski J."/>
            <person name="Pabst E."/>
            <person name="Teshima H."/>
            <person name="Lapidus A."/>
            <person name="Lucas S."/>
            <person name="Nolan M."/>
            <person name="Glavina Del Rio T."/>
            <person name="Cheng J."/>
            <person name="Bruce D."/>
            <person name="Goodwin L."/>
            <person name="Pitluck S."/>
            <person name="Liolios K."/>
            <person name="Ivanova N."/>
            <person name="Mikhailova N."/>
            <person name="Pati A."/>
            <person name="Chen A."/>
            <person name="Palaniappan K."/>
            <person name="Land M."/>
            <person name="Hauser L."/>
            <person name="Chang Y."/>
            <person name="Jeffries C."/>
            <person name="Rohde M."/>
            <person name="Spring S."/>
            <person name="Goker M."/>
            <person name="Wirth R."/>
            <person name="Woyke T."/>
            <person name="Bristow J."/>
            <person name="Eisen J."/>
            <person name="Markowitz V."/>
            <person name="Hugenholtz P."/>
            <person name="Klenk H."/>
            <person name="Kyrpides N."/>
        </authorList>
    </citation>
    <scope>NUCLEOTIDE SEQUENCE [LARGE SCALE GENOMIC DNA]</scope>
    <source>
        <strain evidence="3">DSM 14429 / JCM 11212 / NBRC 100878 / IC-017</strain>
    </source>
</reference>
<dbReference type="eggNOG" id="arCOG02062">
    <property type="taxonomic scope" value="Archaea"/>
</dbReference>
<dbReference type="PROSITE" id="PS01148">
    <property type="entry name" value="UPF0033"/>
    <property type="match status" value="1"/>
</dbReference>
<dbReference type="GeneID" id="9752172"/>
<protein>
    <submittedName>
        <fullName evidence="2">SirA family protein</fullName>
    </submittedName>
</protein>
<name>E1QRC9_VULDI</name>
<dbReference type="Pfam" id="PF01206">
    <property type="entry name" value="TusA"/>
    <property type="match status" value="1"/>
</dbReference>
<dbReference type="AlphaFoldDB" id="E1QRC9"/>
<organism evidence="2 3">
    <name type="scientific">Vulcanisaeta distributa (strain DSM 14429 / JCM 11212 / NBRC 100878 / IC-017)</name>
    <dbReference type="NCBI Taxonomy" id="572478"/>
    <lineage>
        <taxon>Archaea</taxon>
        <taxon>Thermoproteota</taxon>
        <taxon>Thermoprotei</taxon>
        <taxon>Thermoproteales</taxon>
        <taxon>Thermoproteaceae</taxon>
        <taxon>Vulcanisaeta</taxon>
    </lineage>
</organism>
<dbReference type="PANTHER" id="PTHR33279">
    <property type="entry name" value="SULFUR CARRIER PROTEIN YEDF-RELATED"/>
    <property type="match status" value="1"/>
</dbReference>
<dbReference type="Gene3D" id="3.30.110.40">
    <property type="entry name" value="TusA-like domain"/>
    <property type="match status" value="1"/>
</dbReference>
<evidence type="ECO:0000313" key="3">
    <source>
        <dbReference type="Proteomes" id="UP000006681"/>
    </source>
</evidence>
<evidence type="ECO:0000259" key="1">
    <source>
        <dbReference type="PROSITE" id="PS01148"/>
    </source>
</evidence>
<dbReference type="RefSeq" id="WP_013336351.1">
    <property type="nucleotide sequence ID" value="NC_014537.1"/>
</dbReference>
<dbReference type="CDD" id="cd00291">
    <property type="entry name" value="SirA_YedF_YeeD"/>
    <property type="match status" value="1"/>
</dbReference>
<reference evidence="2 3" key="1">
    <citation type="journal article" date="2010" name="Stand. Genomic Sci.">
        <title>Complete genome sequence of Vulcanisaeta distributa type strain (IC-017).</title>
        <authorList>
            <person name="Mavromatis K."/>
            <person name="Sikorski J."/>
            <person name="Pabst E."/>
            <person name="Teshima H."/>
            <person name="Lapidus A."/>
            <person name="Lucas S."/>
            <person name="Nolan M."/>
            <person name="Glavina Del Rio T."/>
            <person name="Cheng J.F."/>
            <person name="Bruce D."/>
            <person name="Goodwin L."/>
            <person name="Pitluck S."/>
            <person name="Liolios K."/>
            <person name="Ivanova N."/>
            <person name="Mikhailova N."/>
            <person name="Pati A."/>
            <person name="Chen A."/>
            <person name="Palaniappan K."/>
            <person name="Land M."/>
            <person name="Hauser L."/>
            <person name="Chang Y.J."/>
            <person name="Jeffries C.D."/>
            <person name="Rohde M."/>
            <person name="Spring S."/>
            <person name="Goker M."/>
            <person name="Wirth R."/>
            <person name="Woyke T."/>
            <person name="Bristow J."/>
            <person name="Eisen J.A."/>
            <person name="Markowitz V."/>
            <person name="Hugenholtz P."/>
            <person name="Klenk H.P."/>
            <person name="Kyrpides N.C."/>
        </authorList>
    </citation>
    <scope>NUCLEOTIDE SEQUENCE [LARGE SCALE GENOMIC DNA]</scope>
    <source>
        <strain evidence="3">DSM 14429 / JCM 11212 / NBRC 100878 / IC-017</strain>
    </source>
</reference>
<feature type="domain" description="UPF0033" evidence="1">
    <location>
        <begin position="13"/>
        <end position="37"/>
    </location>
</feature>
<dbReference type="KEGG" id="vdi:Vdis_1240"/>